<protein>
    <submittedName>
        <fullName evidence="1">Uncharacterized protein</fullName>
    </submittedName>
</protein>
<dbReference type="SUPFAM" id="SSF63825">
    <property type="entry name" value="YWTD domain"/>
    <property type="match status" value="1"/>
</dbReference>
<name>A0A931E7I9_9BACT</name>
<dbReference type="AlphaFoldDB" id="A0A931E7I9"/>
<dbReference type="RefSeq" id="WP_196990612.1">
    <property type="nucleotide sequence ID" value="NZ_JADWYR010000001.1"/>
</dbReference>
<dbReference type="Proteomes" id="UP000628448">
    <property type="component" value="Unassembled WGS sequence"/>
</dbReference>
<keyword evidence="2" id="KW-1185">Reference proteome</keyword>
<dbReference type="PROSITE" id="PS51257">
    <property type="entry name" value="PROKAR_LIPOPROTEIN"/>
    <property type="match status" value="1"/>
</dbReference>
<proteinExistence type="predicted"/>
<accession>A0A931E7I9</accession>
<organism evidence="1 2">
    <name type="scientific">Panacibacter microcysteis</name>
    <dbReference type="NCBI Taxonomy" id="2793269"/>
    <lineage>
        <taxon>Bacteria</taxon>
        <taxon>Pseudomonadati</taxon>
        <taxon>Bacteroidota</taxon>
        <taxon>Chitinophagia</taxon>
        <taxon>Chitinophagales</taxon>
        <taxon>Chitinophagaceae</taxon>
        <taxon>Panacibacter</taxon>
    </lineage>
</organism>
<gene>
    <name evidence="1" type="ORF">I5907_10210</name>
</gene>
<comment type="caution">
    <text evidence="1">The sequence shown here is derived from an EMBL/GenBank/DDBJ whole genome shotgun (WGS) entry which is preliminary data.</text>
</comment>
<evidence type="ECO:0000313" key="1">
    <source>
        <dbReference type="EMBL" id="MBG9376609.1"/>
    </source>
</evidence>
<reference evidence="1" key="1">
    <citation type="submission" date="2020-11" db="EMBL/GenBank/DDBJ databases">
        <title>Bacterial whole genome sequence for Panacibacter sp. DH6.</title>
        <authorList>
            <person name="Le V."/>
            <person name="Ko S."/>
            <person name="Ahn C.-Y."/>
            <person name="Oh H.-M."/>
        </authorList>
    </citation>
    <scope>NUCLEOTIDE SEQUENCE</scope>
    <source>
        <strain evidence="1">DH6</strain>
    </source>
</reference>
<dbReference type="EMBL" id="JADWYR010000001">
    <property type="protein sequence ID" value="MBG9376609.1"/>
    <property type="molecule type" value="Genomic_DNA"/>
</dbReference>
<evidence type="ECO:0000313" key="2">
    <source>
        <dbReference type="Proteomes" id="UP000628448"/>
    </source>
</evidence>
<sequence length="370" mass="39786">MKTSTSIQKTFAFAICVASSSFMLTSCQKNNFKEEVPPAVAAEQSDELSAKSAMQGLFVSAADTAASVDNLYKYGLLNYQTVLMSQFTTGAKDGNGVLYNKKTDEVFQLSRQKKTLYVFANGSDMSNPPTLVRSFTDTSLSSGRELAYDKKNDVLFIANNTDSTIRLYRNFNNLSGNVTGEKVKISGQPWGIIYDEMMDKLVVVIDLAAMRLDIFDNPAMLHTGNAAASRSLDIKDRPNGTFSRLHGITYNAEADVLIVTEIGEAAAPVTPTPGKPAFNADGGIYVINNGAAKLSSGGSVYADAVIYGANTGLGNPVDVASRWLNGKGFIFAIEKANKKIQAFRITDMGDVMPVTTVTTPYSPEAGDLTK</sequence>